<evidence type="ECO:0000256" key="1">
    <source>
        <dbReference type="ARBA" id="ARBA00009183"/>
    </source>
</evidence>
<comment type="similarity">
    <text evidence="1">Belongs to the FMO family.</text>
</comment>
<dbReference type="InterPro" id="IPR050346">
    <property type="entry name" value="FMO-like"/>
</dbReference>
<dbReference type="Gene3D" id="3.50.50.60">
    <property type="entry name" value="FAD/NAD(P)-binding domain"/>
    <property type="match status" value="1"/>
</dbReference>
<dbReference type="Pfam" id="PF00743">
    <property type="entry name" value="FMO-like"/>
    <property type="match status" value="1"/>
</dbReference>
<comment type="caution">
    <text evidence="6">The sequence shown here is derived from an EMBL/GenBank/DDBJ whole genome shotgun (WGS) entry which is preliminary data.</text>
</comment>
<evidence type="ECO:0000313" key="6">
    <source>
        <dbReference type="EMBL" id="OAT69762.1"/>
    </source>
</evidence>
<keyword evidence="5" id="KW-0560">Oxidoreductase</keyword>
<dbReference type="AlphaFoldDB" id="A0A179VF48"/>
<accession>A0A179VF48</accession>
<dbReference type="GO" id="GO:0050661">
    <property type="term" value="F:NADP binding"/>
    <property type="evidence" value="ECO:0007669"/>
    <property type="project" value="InterPro"/>
</dbReference>
<sequence length="378" mass="41348">MLRYLVDFAAHFGLDSTIECSAEVTKCRPLGFAGDAGWEVEINSKETRRYAAVVSANGHHWSPNIPVYEGTFTGRMLHSYDYKRPDDFGSGGRVLVVGAGNSACDLAVEAAQTFGHADISMRGGYWFFPKLIFGVPSANLTKWPIPSMLQKPFVRGFLAIAIGDTSRYGLPRPDHRLYSKDITVNTTMLNALRHGRVSYRPAIERIDDGTVSFVDGTNSEYDTVVWATGYHTVFPFLDTSVLRMQDGYPVLIKTIFVPGFSNIYIAGAATIRAVGGDVLPSFGRLIADAIAVQRLVKTPIGAALNYFLPATNESLVGGASDVKPLLLLGTLALRVVRFLSAMRYRWGRNRTDIAAPLAVSGGCDYRQEFTSSIKEIAV</sequence>
<evidence type="ECO:0000256" key="3">
    <source>
        <dbReference type="ARBA" id="ARBA00022630"/>
    </source>
</evidence>
<keyword evidence="4" id="KW-0274">FAD</keyword>
<dbReference type="GO" id="GO:0004499">
    <property type="term" value="F:N,N-dimethylaniline monooxygenase activity"/>
    <property type="evidence" value="ECO:0007669"/>
    <property type="project" value="InterPro"/>
</dbReference>
<evidence type="ECO:0000313" key="7">
    <source>
        <dbReference type="Proteomes" id="UP000186919"/>
    </source>
</evidence>
<comment type="similarity">
    <text evidence="2">Belongs to the FAD-binding monooxygenase family.</text>
</comment>
<dbReference type="InterPro" id="IPR020946">
    <property type="entry name" value="Flavin_mOase-like"/>
</dbReference>
<dbReference type="GO" id="GO:0050660">
    <property type="term" value="F:flavin adenine dinucleotide binding"/>
    <property type="evidence" value="ECO:0007669"/>
    <property type="project" value="InterPro"/>
</dbReference>
<dbReference type="InterPro" id="IPR036188">
    <property type="entry name" value="FAD/NAD-bd_sf"/>
</dbReference>
<evidence type="ECO:0000256" key="2">
    <source>
        <dbReference type="ARBA" id="ARBA00010139"/>
    </source>
</evidence>
<dbReference type="EMBL" id="LQYE01000002">
    <property type="protein sequence ID" value="OAT69762.1"/>
    <property type="molecule type" value="Genomic_DNA"/>
</dbReference>
<dbReference type="PANTHER" id="PTHR23023">
    <property type="entry name" value="DIMETHYLANILINE MONOOXYGENASE"/>
    <property type="match status" value="1"/>
</dbReference>
<keyword evidence="3" id="KW-0285">Flavoprotein</keyword>
<evidence type="ECO:0008006" key="8">
    <source>
        <dbReference type="Google" id="ProtNLM"/>
    </source>
</evidence>
<reference evidence="6 7" key="1">
    <citation type="submission" date="2016-01" db="EMBL/GenBank/DDBJ databases">
        <title>Mycobacterium immunogenum strain CD11_6 genome sequencing and assembly.</title>
        <authorList>
            <person name="Kaur G."/>
            <person name="Nair G.R."/>
            <person name="Mayilraj S."/>
        </authorList>
    </citation>
    <scope>NUCLEOTIDE SEQUENCE [LARGE SCALE GENOMIC DNA]</scope>
    <source>
        <strain evidence="6 7">CD11-6</strain>
    </source>
</reference>
<gene>
    <name evidence="6" type="ORF">AWB85_19065</name>
</gene>
<protein>
    <recommendedName>
        <fullName evidence="8">Monooxygenase</fullName>
    </recommendedName>
</protein>
<organism evidence="6 7">
    <name type="scientific">Mycobacteroides immunogenum</name>
    <dbReference type="NCBI Taxonomy" id="83262"/>
    <lineage>
        <taxon>Bacteria</taxon>
        <taxon>Bacillati</taxon>
        <taxon>Actinomycetota</taxon>
        <taxon>Actinomycetes</taxon>
        <taxon>Mycobacteriales</taxon>
        <taxon>Mycobacteriaceae</taxon>
        <taxon>Mycobacteroides</taxon>
    </lineage>
</organism>
<dbReference type="SUPFAM" id="SSF51905">
    <property type="entry name" value="FAD/NAD(P)-binding domain"/>
    <property type="match status" value="1"/>
</dbReference>
<name>A0A179VF48_9MYCO</name>
<dbReference type="Proteomes" id="UP000186919">
    <property type="component" value="Unassembled WGS sequence"/>
</dbReference>
<proteinExistence type="inferred from homology"/>
<evidence type="ECO:0000256" key="4">
    <source>
        <dbReference type="ARBA" id="ARBA00022827"/>
    </source>
</evidence>
<evidence type="ECO:0000256" key="5">
    <source>
        <dbReference type="ARBA" id="ARBA00023002"/>
    </source>
</evidence>